<sequence>MIITGPAYGTQSSFCAYQFCLSLLNNSTHTLHSIFFYADGTYNANRFTNPANDEFHLVEAWQTLAKTHHIKLSVCIAAAQRRGVTQEEFANNIANEFELVGLGDLSDSVAQCDRVIQF</sequence>
<dbReference type="PANTHER" id="PTHR34874:SF3">
    <property type="entry name" value="SULFURTRANSFERASE TUSD"/>
    <property type="match status" value="1"/>
</dbReference>
<dbReference type="AlphaFoldDB" id="A0A495RE54"/>
<dbReference type="GO" id="GO:1990228">
    <property type="term" value="C:sulfurtransferase complex"/>
    <property type="evidence" value="ECO:0007669"/>
    <property type="project" value="TreeGrafter"/>
</dbReference>
<keyword evidence="4" id="KW-0808">Transferase</keyword>
<dbReference type="SUPFAM" id="SSF75169">
    <property type="entry name" value="DsrEFH-like"/>
    <property type="match status" value="1"/>
</dbReference>
<comment type="caution">
    <text evidence="5">The sequence shown here is derived from an EMBL/GenBank/DDBJ whole genome shotgun (WGS) entry which is preliminary data.</text>
</comment>
<evidence type="ECO:0000256" key="1">
    <source>
        <dbReference type="ARBA" id="ARBA00004496"/>
    </source>
</evidence>
<accession>A0A495RE54</accession>
<dbReference type="Gene3D" id="3.40.1260.10">
    <property type="entry name" value="DsrEFH-like"/>
    <property type="match status" value="1"/>
</dbReference>
<dbReference type="GO" id="GO:0097163">
    <property type="term" value="F:sulfur carrier activity"/>
    <property type="evidence" value="ECO:0007669"/>
    <property type="project" value="TreeGrafter"/>
</dbReference>
<comment type="similarity">
    <text evidence="2">Belongs to the DsrE/TusD family.</text>
</comment>
<dbReference type="Pfam" id="PF02635">
    <property type="entry name" value="DsrE"/>
    <property type="match status" value="1"/>
</dbReference>
<dbReference type="InterPro" id="IPR017463">
    <property type="entry name" value="Sulphur_relay_TusD/DsrE"/>
</dbReference>
<organism evidence="5 6">
    <name type="scientific">Orbus hercynius</name>
    <dbReference type="NCBI Taxonomy" id="593135"/>
    <lineage>
        <taxon>Bacteria</taxon>
        <taxon>Pseudomonadati</taxon>
        <taxon>Pseudomonadota</taxon>
        <taxon>Gammaproteobacteria</taxon>
        <taxon>Orbales</taxon>
        <taxon>Orbaceae</taxon>
        <taxon>Orbus</taxon>
    </lineage>
</organism>
<dbReference type="GO" id="GO:0016783">
    <property type="term" value="F:sulfurtransferase activity"/>
    <property type="evidence" value="ECO:0007669"/>
    <property type="project" value="InterPro"/>
</dbReference>
<dbReference type="Proteomes" id="UP000278542">
    <property type="component" value="Unassembled WGS sequence"/>
</dbReference>
<name>A0A495RE54_9GAMM</name>
<evidence type="ECO:0000256" key="3">
    <source>
        <dbReference type="ARBA" id="ARBA00022490"/>
    </source>
</evidence>
<dbReference type="EMBL" id="RBWY01000002">
    <property type="protein sequence ID" value="RKS85757.1"/>
    <property type="molecule type" value="Genomic_DNA"/>
</dbReference>
<gene>
    <name evidence="5" type="ORF">DES39_1170</name>
</gene>
<keyword evidence="6" id="KW-1185">Reference proteome</keyword>
<dbReference type="NCBIfam" id="TIGR03012">
    <property type="entry name" value="sulf_tusD_dsrE"/>
    <property type="match status" value="1"/>
</dbReference>
<dbReference type="NCBIfam" id="NF001237">
    <property type="entry name" value="PRK00207.1"/>
    <property type="match status" value="1"/>
</dbReference>
<proteinExistence type="inferred from homology"/>
<reference evidence="5 6" key="1">
    <citation type="submission" date="2018-10" db="EMBL/GenBank/DDBJ databases">
        <title>Genomic Encyclopedia of Type Strains, Phase IV (KMG-IV): sequencing the most valuable type-strain genomes for metagenomic binning, comparative biology and taxonomic classification.</title>
        <authorList>
            <person name="Goeker M."/>
        </authorList>
    </citation>
    <scope>NUCLEOTIDE SEQUENCE [LARGE SCALE GENOMIC DNA]</scope>
    <source>
        <strain evidence="5 6">DSM 22228</strain>
    </source>
</reference>
<evidence type="ECO:0000256" key="2">
    <source>
        <dbReference type="ARBA" id="ARBA00007067"/>
    </source>
</evidence>
<evidence type="ECO:0000313" key="6">
    <source>
        <dbReference type="Proteomes" id="UP000278542"/>
    </source>
</evidence>
<dbReference type="PANTHER" id="PTHR34874">
    <property type="entry name" value="PROTEIN YCHN"/>
    <property type="match status" value="1"/>
</dbReference>
<evidence type="ECO:0000256" key="4">
    <source>
        <dbReference type="ARBA" id="ARBA00022679"/>
    </source>
</evidence>
<dbReference type="InterPro" id="IPR003787">
    <property type="entry name" value="Sulphur_relay_DsrE/F-like"/>
</dbReference>
<protein>
    <submittedName>
        <fullName evidence="5">tRNA 2-thiouridine synthesizing protein D</fullName>
    </submittedName>
</protein>
<comment type="subcellular location">
    <subcellularLocation>
        <location evidence="1">Cytoplasm</location>
    </subcellularLocation>
</comment>
<dbReference type="GO" id="GO:0002143">
    <property type="term" value="P:tRNA wobble position uridine thiolation"/>
    <property type="evidence" value="ECO:0007669"/>
    <property type="project" value="TreeGrafter"/>
</dbReference>
<keyword evidence="3" id="KW-0963">Cytoplasm</keyword>
<evidence type="ECO:0000313" key="5">
    <source>
        <dbReference type="EMBL" id="RKS85757.1"/>
    </source>
</evidence>
<dbReference type="InterPro" id="IPR027396">
    <property type="entry name" value="DsrEFH-like"/>
</dbReference>